<organism evidence="2 3">
    <name type="scientific">Henosepilachna vigintioctopunctata</name>
    <dbReference type="NCBI Taxonomy" id="420089"/>
    <lineage>
        <taxon>Eukaryota</taxon>
        <taxon>Metazoa</taxon>
        <taxon>Ecdysozoa</taxon>
        <taxon>Arthropoda</taxon>
        <taxon>Hexapoda</taxon>
        <taxon>Insecta</taxon>
        <taxon>Pterygota</taxon>
        <taxon>Neoptera</taxon>
        <taxon>Endopterygota</taxon>
        <taxon>Coleoptera</taxon>
        <taxon>Polyphaga</taxon>
        <taxon>Cucujiformia</taxon>
        <taxon>Coccinelloidea</taxon>
        <taxon>Coccinellidae</taxon>
        <taxon>Epilachninae</taxon>
        <taxon>Epilachnini</taxon>
        <taxon>Henosepilachna</taxon>
    </lineage>
</organism>
<feature type="compositionally biased region" description="Basic and acidic residues" evidence="1">
    <location>
        <begin position="27"/>
        <end position="38"/>
    </location>
</feature>
<protein>
    <submittedName>
        <fullName evidence="2">Uncharacterized protein</fullName>
    </submittedName>
</protein>
<proteinExistence type="predicted"/>
<evidence type="ECO:0000313" key="3">
    <source>
        <dbReference type="Proteomes" id="UP001431783"/>
    </source>
</evidence>
<accession>A0AAW1UQ62</accession>
<keyword evidence="3" id="KW-1185">Reference proteome</keyword>
<reference evidence="2 3" key="1">
    <citation type="submission" date="2023-03" db="EMBL/GenBank/DDBJ databases">
        <title>Genome insight into feeding habits of ladybird beetles.</title>
        <authorList>
            <person name="Li H.-S."/>
            <person name="Huang Y.-H."/>
            <person name="Pang H."/>
        </authorList>
    </citation>
    <scope>NUCLEOTIDE SEQUENCE [LARGE SCALE GENOMIC DNA]</scope>
    <source>
        <strain evidence="2">SYSU_2023b</strain>
        <tissue evidence="2">Whole body</tissue>
    </source>
</reference>
<evidence type="ECO:0000256" key="1">
    <source>
        <dbReference type="SAM" id="MobiDB-lite"/>
    </source>
</evidence>
<dbReference type="AlphaFoldDB" id="A0AAW1UQ62"/>
<sequence>MEIIFIVYTFQANNNGTHLVHLVGRERSQEPGKDDRHTCNNNRPKPLVENGRMTNGAHWRSELRTDRPSERGRKNEMGRGEIVERTDQ</sequence>
<dbReference type="Proteomes" id="UP001431783">
    <property type="component" value="Unassembled WGS sequence"/>
</dbReference>
<comment type="caution">
    <text evidence="2">The sequence shown here is derived from an EMBL/GenBank/DDBJ whole genome shotgun (WGS) entry which is preliminary data.</text>
</comment>
<feature type="compositionally biased region" description="Basic and acidic residues" evidence="1">
    <location>
        <begin position="59"/>
        <end position="88"/>
    </location>
</feature>
<evidence type="ECO:0000313" key="2">
    <source>
        <dbReference type="EMBL" id="KAK9882122.1"/>
    </source>
</evidence>
<dbReference type="EMBL" id="JARQZJ010000072">
    <property type="protein sequence ID" value="KAK9882122.1"/>
    <property type="molecule type" value="Genomic_DNA"/>
</dbReference>
<gene>
    <name evidence="2" type="ORF">WA026_018964</name>
</gene>
<name>A0AAW1UQ62_9CUCU</name>
<feature type="region of interest" description="Disordered" evidence="1">
    <location>
        <begin position="27"/>
        <end position="88"/>
    </location>
</feature>